<reference evidence="1" key="1">
    <citation type="journal article" date="2023" name="Insect Mol. Biol.">
        <title>Genome sequencing provides insights into the evolution of gene families encoding plant cell wall-degrading enzymes in longhorned beetles.</title>
        <authorList>
            <person name="Shin N.R."/>
            <person name="Okamura Y."/>
            <person name="Kirsch R."/>
            <person name="Pauchet Y."/>
        </authorList>
    </citation>
    <scope>NUCLEOTIDE SEQUENCE</scope>
    <source>
        <strain evidence="1">RBIC_L_NR</strain>
    </source>
</reference>
<comment type="caution">
    <text evidence="1">The sequence shown here is derived from an EMBL/GenBank/DDBJ whole genome shotgun (WGS) entry which is preliminary data.</text>
</comment>
<accession>A0AAV8YDQ5</accession>
<dbReference type="Pfam" id="PF10199">
    <property type="entry name" value="Adaptin_binding"/>
    <property type="match status" value="1"/>
</dbReference>
<evidence type="ECO:0000313" key="1">
    <source>
        <dbReference type="EMBL" id="KAJ8949676.1"/>
    </source>
</evidence>
<protein>
    <recommendedName>
        <fullName evidence="3">Alpha-and gamma-adaptin-binding protein p34</fullName>
    </recommendedName>
</protein>
<name>A0AAV8YDQ5_9CUCU</name>
<evidence type="ECO:0008006" key="3">
    <source>
        <dbReference type="Google" id="ProtNLM"/>
    </source>
</evidence>
<dbReference type="AlphaFoldDB" id="A0AAV8YDQ5"/>
<sequence length="263" mass="30125">MDDLPSILVISCSNTKPKSLIKLITKVNVNGDTENIGLIRQSWLIDTKYYTAEVNVFGLDKKYVRTEEFNKNVEALIIHMDSNKHSGLEDLAQWDILENDCNIEVKLLVSNYCTEDTKITKNSAIEWCLKRGFEFIELYPTINQSEQEDEVIKEKFGVDRIIEALQTHTWSNLTMKATNKYNKINTMKKVGKEEQSSSTVAMNVDEFLTSDAADDFTELFSQLHLMKESLQSMPLSQRTQCAEQMVTAFWKAIGGEEEEILDI</sequence>
<evidence type="ECO:0000313" key="2">
    <source>
        <dbReference type="Proteomes" id="UP001162156"/>
    </source>
</evidence>
<proteinExistence type="predicted"/>
<dbReference type="EMBL" id="JANEYF010002218">
    <property type="protein sequence ID" value="KAJ8949676.1"/>
    <property type="molecule type" value="Genomic_DNA"/>
</dbReference>
<dbReference type="Gene3D" id="3.40.50.11960">
    <property type="match status" value="1"/>
</dbReference>
<organism evidence="1 2">
    <name type="scientific">Rhamnusium bicolor</name>
    <dbReference type="NCBI Taxonomy" id="1586634"/>
    <lineage>
        <taxon>Eukaryota</taxon>
        <taxon>Metazoa</taxon>
        <taxon>Ecdysozoa</taxon>
        <taxon>Arthropoda</taxon>
        <taxon>Hexapoda</taxon>
        <taxon>Insecta</taxon>
        <taxon>Pterygota</taxon>
        <taxon>Neoptera</taxon>
        <taxon>Endopterygota</taxon>
        <taxon>Coleoptera</taxon>
        <taxon>Polyphaga</taxon>
        <taxon>Cucujiformia</taxon>
        <taxon>Chrysomeloidea</taxon>
        <taxon>Cerambycidae</taxon>
        <taxon>Lepturinae</taxon>
        <taxon>Rhagiini</taxon>
        <taxon>Rhamnusium</taxon>
    </lineage>
</organism>
<keyword evidence="2" id="KW-1185">Reference proteome</keyword>
<dbReference type="InterPro" id="IPR019341">
    <property type="entry name" value="Alpha/Gamma-adaptin-bd_p34"/>
</dbReference>
<gene>
    <name evidence="1" type="ORF">NQ314_008137</name>
</gene>
<dbReference type="PANTHER" id="PTHR14659">
    <property type="entry name" value="ALPHA- AND GAMMA-ADAPTIN-BINDING PROTEIN P34"/>
    <property type="match status" value="1"/>
</dbReference>
<dbReference type="PANTHER" id="PTHR14659:SF1">
    <property type="entry name" value="ALPHA- AND GAMMA-ADAPTIN-BINDING PROTEIN P34"/>
    <property type="match status" value="1"/>
</dbReference>
<dbReference type="Proteomes" id="UP001162156">
    <property type="component" value="Unassembled WGS sequence"/>
</dbReference>